<evidence type="ECO:0000259" key="3">
    <source>
        <dbReference type="PROSITE" id="PS50144"/>
    </source>
</evidence>
<reference evidence="4 5" key="1">
    <citation type="submission" date="2014-04" db="EMBL/GenBank/DDBJ databases">
        <authorList>
            <consortium name="DOE Joint Genome Institute"/>
            <person name="Kuo A."/>
            <person name="Kohler A."/>
            <person name="Costa M.D."/>
            <person name="Nagy L.G."/>
            <person name="Floudas D."/>
            <person name="Copeland A."/>
            <person name="Barry K.W."/>
            <person name="Cichocki N."/>
            <person name="Veneault-Fourrey C."/>
            <person name="LaButti K."/>
            <person name="Lindquist E.A."/>
            <person name="Lipzen A."/>
            <person name="Lundell T."/>
            <person name="Morin E."/>
            <person name="Murat C."/>
            <person name="Sun H."/>
            <person name="Tunlid A."/>
            <person name="Henrissat B."/>
            <person name="Grigoriev I.V."/>
            <person name="Hibbett D.S."/>
            <person name="Martin F."/>
            <person name="Nordberg H.P."/>
            <person name="Cantor M.N."/>
            <person name="Hua S.X."/>
        </authorList>
    </citation>
    <scope>NUCLEOTIDE SEQUENCE [LARGE SCALE GENOMIC DNA]</scope>
    <source>
        <strain evidence="4 5">Marx 270</strain>
    </source>
</reference>
<dbReference type="InterPro" id="IPR000210">
    <property type="entry name" value="BTB/POZ_dom"/>
</dbReference>
<evidence type="ECO:0008006" key="6">
    <source>
        <dbReference type="Google" id="ProtNLM"/>
    </source>
</evidence>
<dbReference type="PROSITE" id="PS50097">
    <property type="entry name" value="BTB"/>
    <property type="match status" value="1"/>
</dbReference>
<feature type="compositionally biased region" description="Acidic residues" evidence="1">
    <location>
        <begin position="281"/>
        <end position="307"/>
    </location>
</feature>
<dbReference type="OrthoDB" id="6359816at2759"/>
<dbReference type="InParanoid" id="A0A0C3J1B7"/>
<keyword evidence="5" id="KW-1185">Reference proteome</keyword>
<evidence type="ECO:0000256" key="1">
    <source>
        <dbReference type="SAM" id="MobiDB-lite"/>
    </source>
</evidence>
<dbReference type="GO" id="GO:0030163">
    <property type="term" value="P:protein catabolic process"/>
    <property type="evidence" value="ECO:0007669"/>
    <property type="project" value="UniProtKB-ARBA"/>
</dbReference>
<dbReference type="InterPro" id="IPR011333">
    <property type="entry name" value="SKP1/BTB/POZ_sf"/>
</dbReference>
<dbReference type="InterPro" id="IPR002083">
    <property type="entry name" value="MATH/TRAF_dom"/>
</dbReference>
<organism evidence="4 5">
    <name type="scientific">Pisolithus tinctorius Marx 270</name>
    <dbReference type="NCBI Taxonomy" id="870435"/>
    <lineage>
        <taxon>Eukaryota</taxon>
        <taxon>Fungi</taxon>
        <taxon>Dikarya</taxon>
        <taxon>Basidiomycota</taxon>
        <taxon>Agaricomycotina</taxon>
        <taxon>Agaricomycetes</taxon>
        <taxon>Agaricomycetidae</taxon>
        <taxon>Boletales</taxon>
        <taxon>Sclerodermatineae</taxon>
        <taxon>Pisolithaceae</taxon>
        <taxon>Pisolithus</taxon>
    </lineage>
</organism>
<feature type="domain" description="MATH" evidence="3">
    <location>
        <begin position="11"/>
        <end position="173"/>
    </location>
</feature>
<proteinExistence type="predicted"/>
<dbReference type="Proteomes" id="UP000054217">
    <property type="component" value="Unassembled WGS sequence"/>
</dbReference>
<feature type="compositionally biased region" description="Polar residues" evidence="1">
    <location>
        <begin position="327"/>
        <end position="337"/>
    </location>
</feature>
<dbReference type="PROSITE" id="PS50144">
    <property type="entry name" value="MATH"/>
    <property type="match status" value="1"/>
</dbReference>
<dbReference type="InterPro" id="IPR008974">
    <property type="entry name" value="TRAF-like"/>
</dbReference>
<feature type="compositionally biased region" description="Polar residues" evidence="1">
    <location>
        <begin position="355"/>
        <end position="364"/>
    </location>
</feature>
<feature type="region of interest" description="Disordered" evidence="1">
    <location>
        <begin position="251"/>
        <end position="384"/>
    </location>
</feature>
<dbReference type="Gene3D" id="2.60.210.10">
    <property type="entry name" value="Apoptosis, Tumor Necrosis Factor Receptor Associated Protein 2, Chain A"/>
    <property type="match status" value="1"/>
</dbReference>
<reference evidence="5" key="2">
    <citation type="submission" date="2015-01" db="EMBL/GenBank/DDBJ databases">
        <title>Evolutionary Origins and Diversification of the Mycorrhizal Mutualists.</title>
        <authorList>
            <consortium name="DOE Joint Genome Institute"/>
            <consortium name="Mycorrhizal Genomics Consortium"/>
            <person name="Kohler A."/>
            <person name="Kuo A."/>
            <person name="Nagy L.G."/>
            <person name="Floudas D."/>
            <person name="Copeland A."/>
            <person name="Barry K.W."/>
            <person name="Cichocki N."/>
            <person name="Veneault-Fourrey C."/>
            <person name="LaButti K."/>
            <person name="Lindquist E.A."/>
            <person name="Lipzen A."/>
            <person name="Lundell T."/>
            <person name="Morin E."/>
            <person name="Murat C."/>
            <person name="Riley R."/>
            <person name="Ohm R."/>
            <person name="Sun H."/>
            <person name="Tunlid A."/>
            <person name="Henrissat B."/>
            <person name="Grigoriev I.V."/>
            <person name="Hibbett D.S."/>
            <person name="Martin F."/>
        </authorList>
    </citation>
    <scope>NUCLEOTIDE SEQUENCE [LARGE SCALE GENOMIC DNA]</scope>
    <source>
        <strain evidence="5">Marx 270</strain>
    </source>
</reference>
<dbReference type="PANTHER" id="PTHR24413">
    <property type="entry name" value="SPECKLE-TYPE POZ PROTEIN"/>
    <property type="match status" value="1"/>
</dbReference>
<evidence type="ECO:0000259" key="2">
    <source>
        <dbReference type="PROSITE" id="PS50097"/>
    </source>
</evidence>
<sequence length="593" mass="66412">MEKIDMQESTSITFEWVLRGLKSLFDSSKGESKSKVTKSGKFGGGRWQILFYANSGTENGAFVSLYLSCEPNAEEKDKALDGKWVREGVYKFTFELRKSVVVFVVLVIGPQGVPVFMSSVGKTVLFNAKEAQNHSFSSKTANWGWAQFAKRDHIYYNSHSVKEADALLIVCTITSSPQAPVPSPSVPVQLVPKDYLERVGGLLDDPLYSDVEFILPRRGRSKEVRRIYANRRILERADYFESMFRSGFSEASADDDLRQSQIDTEDMDIASDVTYSYQYNDSDDEDEDFVTDFSEEPSFDGSTETETEYVSGSPTSTRVPSVLESVADSNTSGSIRSSDAAPGEEDPNIQAKASHPSSPKSTDASLKCVPEQAQPATRPETVEVQGPKKIRVVTKDVAYATYKAVLYYLYTDVIVFAPFSSSFIAFPLQQKRGATTSAQGASESQSSLVDNQKVPVHVENPTTRREWIKRWQQNHPTQPAPCSAKAVYRLADKLGLLELKERASQYIQKSLSVENIPYEVFSPFSATFPDIRKVQVKYFLEHWAEVRASEGMQMVWQQIRKGRHPGFEEIWPVIVQNLEFIPRSGTVAEATDN</sequence>
<dbReference type="SUPFAM" id="SSF54695">
    <property type="entry name" value="POZ domain"/>
    <property type="match status" value="1"/>
</dbReference>
<evidence type="ECO:0000313" key="4">
    <source>
        <dbReference type="EMBL" id="KIO02833.1"/>
    </source>
</evidence>
<name>A0A0C3J1B7_PISTI</name>
<evidence type="ECO:0000313" key="5">
    <source>
        <dbReference type="Proteomes" id="UP000054217"/>
    </source>
</evidence>
<dbReference type="CDD" id="cd00121">
    <property type="entry name" value="MATH"/>
    <property type="match status" value="1"/>
</dbReference>
<dbReference type="STRING" id="870435.A0A0C3J1B7"/>
<feature type="compositionally biased region" description="Polar residues" evidence="1">
    <location>
        <begin position="308"/>
        <end position="319"/>
    </location>
</feature>
<dbReference type="EMBL" id="KN831980">
    <property type="protein sequence ID" value="KIO02833.1"/>
    <property type="molecule type" value="Genomic_DNA"/>
</dbReference>
<dbReference type="HOGENOM" id="CLU_017785_0_0_1"/>
<protein>
    <recommendedName>
        <fullName evidence="6">MATH domain-containing protein</fullName>
    </recommendedName>
</protein>
<dbReference type="Gene3D" id="3.30.710.10">
    <property type="entry name" value="Potassium Channel Kv1.1, Chain A"/>
    <property type="match status" value="2"/>
</dbReference>
<gene>
    <name evidence="4" type="ORF">M404DRAFT_647245</name>
</gene>
<dbReference type="AlphaFoldDB" id="A0A0C3J1B7"/>
<feature type="domain" description="BTB" evidence="2">
    <location>
        <begin position="209"/>
        <end position="283"/>
    </location>
</feature>
<accession>A0A0C3J1B7</accession>
<dbReference type="SUPFAM" id="SSF49599">
    <property type="entry name" value="TRAF domain-like"/>
    <property type="match status" value="1"/>
</dbReference>